<protein>
    <submittedName>
        <fullName evidence="2">Uncharacterized protein</fullName>
    </submittedName>
</protein>
<dbReference type="EMBL" id="JAHDYS010000013">
    <property type="protein sequence ID" value="MBT1072768.1"/>
    <property type="molecule type" value="Genomic_DNA"/>
</dbReference>
<comment type="caution">
    <text evidence="2">The sequence shown here is derived from an EMBL/GenBank/DDBJ whole genome shotgun (WGS) entry which is preliminary data.</text>
</comment>
<feature type="chain" id="PRO_5046427671" evidence="1">
    <location>
        <begin position="24"/>
        <end position="184"/>
    </location>
</feature>
<organism evidence="2 3">
    <name type="scientific">Pelotalea chapellei</name>
    <dbReference type="NCBI Taxonomy" id="44671"/>
    <lineage>
        <taxon>Bacteria</taxon>
        <taxon>Pseudomonadati</taxon>
        <taxon>Thermodesulfobacteriota</taxon>
        <taxon>Desulfuromonadia</taxon>
        <taxon>Geobacterales</taxon>
        <taxon>Geobacteraceae</taxon>
        <taxon>Pelotalea</taxon>
    </lineage>
</organism>
<proteinExistence type="predicted"/>
<feature type="signal peptide" evidence="1">
    <location>
        <begin position="1"/>
        <end position="23"/>
    </location>
</feature>
<dbReference type="RefSeq" id="WP_214300103.1">
    <property type="nucleotide sequence ID" value="NZ_JAHDYS010000013.1"/>
</dbReference>
<accession>A0ABS5UAR0</accession>
<gene>
    <name evidence="2" type="ORF">KJB30_13310</name>
</gene>
<keyword evidence="1" id="KW-0732">Signal</keyword>
<reference evidence="2 3" key="1">
    <citation type="submission" date="2021-05" db="EMBL/GenBank/DDBJ databases">
        <title>The draft genome of Geobacter chapellei DSM 13688.</title>
        <authorList>
            <person name="Xu Z."/>
            <person name="Masuda Y."/>
            <person name="Itoh H."/>
            <person name="Senoo K."/>
        </authorList>
    </citation>
    <scope>NUCLEOTIDE SEQUENCE [LARGE SCALE GENOMIC DNA]</scope>
    <source>
        <strain evidence="2 3">DSM 13688</strain>
    </source>
</reference>
<evidence type="ECO:0000313" key="3">
    <source>
        <dbReference type="Proteomes" id="UP000784128"/>
    </source>
</evidence>
<dbReference type="Proteomes" id="UP000784128">
    <property type="component" value="Unassembled WGS sequence"/>
</dbReference>
<evidence type="ECO:0000313" key="2">
    <source>
        <dbReference type="EMBL" id="MBT1072768.1"/>
    </source>
</evidence>
<evidence type="ECO:0000256" key="1">
    <source>
        <dbReference type="SAM" id="SignalP"/>
    </source>
</evidence>
<sequence length="184" mass="20512">MQDFFRNGLICCLVVLLPATVIARSNKDADAVVTLRDDKPCFSYPKDEEILKRPYSFSYLGVSKNTGGVVWEIQITSYERKGLIEPNSPENCIGYGIVNPGMKEDKAAKQLLPDLPYHVFISVAEAPGGRNSYDRKFALDFCISNNEKGEPIILGASGDGKGMWHCLKPGETRKRGFWGWLFGK</sequence>
<name>A0ABS5UAR0_9BACT</name>
<keyword evidence="3" id="KW-1185">Reference proteome</keyword>